<protein>
    <submittedName>
        <fullName evidence="1">Uncharacterized protein</fullName>
    </submittedName>
</protein>
<keyword evidence="3" id="KW-1185">Reference proteome</keyword>
<accession>A0A8H6PC20</accession>
<dbReference type="Proteomes" id="UP000662466">
    <property type="component" value="Unassembled WGS sequence"/>
</dbReference>
<evidence type="ECO:0000313" key="2">
    <source>
        <dbReference type="EMBL" id="KAF7165428.1"/>
    </source>
</evidence>
<proteinExistence type="predicted"/>
<name>A0A8H6PC20_9EURO</name>
<gene>
    <name evidence="1" type="ORF">CNMCM5793_001984</name>
    <name evidence="2" type="ORF">CNMCM6106_001586</name>
</gene>
<comment type="caution">
    <text evidence="1">The sequence shown here is derived from an EMBL/GenBank/DDBJ whole genome shotgun (WGS) entry which is preliminary data.</text>
</comment>
<reference evidence="1" key="1">
    <citation type="submission" date="2020-06" db="EMBL/GenBank/DDBJ databases">
        <title>Draft genome sequences of strains closely related to Aspergillus parafelis and Aspergillus hiratsukae.</title>
        <authorList>
            <person name="Dos Santos R.A.C."/>
            <person name="Rivero-Menendez O."/>
            <person name="Steenwyk J.L."/>
            <person name="Mead M.E."/>
            <person name="Goldman G.H."/>
            <person name="Alastruey-Izquierdo A."/>
            <person name="Rokas A."/>
        </authorList>
    </citation>
    <scope>NUCLEOTIDE SEQUENCE</scope>
    <source>
        <strain evidence="1">CNM-CM5793</strain>
        <strain evidence="2">CNM-CM6106</strain>
    </source>
</reference>
<evidence type="ECO:0000313" key="3">
    <source>
        <dbReference type="Proteomes" id="UP000630445"/>
    </source>
</evidence>
<dbReference type="OrthoDB" id="2440450at2759"/>
<dbReference type="EMBL" id="JACBAD010001971">
    <property type="protein sequence ID" value="KAF7125691.1"/>
    <property type="molecule type" value="Genomic_DNA"/>
</dbReference>
<dbReference type="EMBL" id="JACBAF010002168">
    <property type="protein sequence ID" value="KAF7165428.1"/>
    <property type="molecule type" value="Genomic_DNA"/>
</dbReference>
<dbReference type="Proteomes" id="UP000630445">
    <property type="component" value="Unassembled WGS sequence"/>
</dbReference>
<organism evidence="1 3">
    <name type="scientific">Aspergillus hiratsukae</name>
    <dbReference type="NCBI Taxonomy" id="1194566"/>
    <lineage>
        <taxon>Eukaryota</taxon>
        <taxon>Fungi</taxon>
        <taxon>Dikarya</taxon>
        <taxon>Ascomycota</taxon>
        <taxon>Pezizomycotina</taxon>
        <taxon>Eurotiomycetes</taxon>
        <taxon>Eurotiomycetidae</taxon>
        <taxon>Eurotiales</taxon>
        <taxon>Aspergillaceae</taxon>
        <taxon>Aspergillus</taxon>
        <taxon>Aspergillus subgen. Fumigati</taxon>
    </lineage>
</organism>
<sequence>MGEQPGGSILKALPIFEDNDATRYAHYESLSRFLRELWVRWKEFSDTKTITTTFLSSSVIYDDFVQPISWMATPRNAPQRFVKEMAQLRNTTRQAAIEMYSNRGLIQDAMARLEEANNGHDVSPFCGLPTPDNESLSSEDEDTDSGEMVLYSREMKDPKLLLENGLEPIWVQGFGYPGTVPPEIDEYLAFNCARLYAMVGSIRSIFWLFGCDDLVKLVDDPACVLEDEIVSVPRNTNPMGYLMDYYSVQDKMPLFIQEVYDGVRLPRSFHDARL</sequence>
<evidence type="ECO:0000313" key="1">
    <source>
        <dbReference type="EMBL" id="KAF7125691.1"/>
    </source>
</evidence>
<dbReference type="AlphaFoldDB" id="A0A8H6PC20"/>